<dbReference type="EMBL" id="MARB01000005">
    <property type="protein sequence ID" value="ODJ88703.1"/>
    <property type="molecule type" value="Genomic_DNA"/>
</dbReference>
<dbReference type="Gene3D" id="2.60.40.3440">
    <property type="match status" value="2"/>
</dbReference>
<feature type="transmembrane region" description="Helical" evidence="4">
    <location>
        <begin position="43"/>
        <end position="63"/>
    </location>
</feature>
<feature type="domain" description="Autotransporter" evidence="5">
    <location>
        <begin position="493"/>
        <end position="772"/>
    </location>
</feature>
<dbReference type="Proteomes" id="UP000094769">
    <property type="component" value="Unassembled WGS sequence"/>
</dbReference>
<evidence type="ECO:0000313" key="6">
    <source>
        <dbReference type="EMBL" id="ODJ88703.1"/>
    </source>
</evidence>
<evidence type="ECO:0000259" key="5">
    <source>
        <dbReference type="PROSITE" id="PS51208"/>
    </source>
</evidence>
<keyword evidence="7" id="KW-1185">Reference proteome</keyword>
<dbReference type="SMART" id="SM00869">
    <property type="entry name" value="Autotransporter"/>
    <property type="match status" value="1"/>
</dbReference>
<dbReference type="GO" id="GO:0106435">
    <property type="term" value="F:carboxylesterase activity"/>
    <property type="evidence" value="ECO:0007669"/>
    <property type="project" value="UniProtKB-EC"/>
</dbReference>
<dbReference type="RefSeq" id="WP_069122228.1">
    <property type="nucleotide sequence ID" value="NZ_MARB01000005.1"/>
</dbReference>
<dbReference type="SUPFAM" id="SSF103515">
    <property type="entry name" value="Autotransporter"/>
    <property type="match status" value="1"/>
</dbReference>
<evidence type="ECO:0000313" key="7">
    <source>
        <dbReference type="Proteomes" id="UP000094769"/>
    </source>
</evidence>
<name>A0A7Z0VNH3_9GAMM</name>
<keyword evidence="1" id="KW-0732">Signal</keyword>
<dbReference type="SUPFAM" id="SSF141072">
    <property type="entry name" value="CalX-like"/>
    <property type="match status" value="1"/>
</dbReference>
<evidence type="ECO:0000256" key="1">
    <source>
        <dbReference type="ARBA" id="ARBA00022729"/>
    </source>
</evidence>
<dbReference type="InterPro" id="IPR005546">
    <property type="entry name" value="Autotransporte_beta"/>
</dbReference>
<dbReference type="Pfam" id="PF17963">
    <property type="entry name" value="Big_9"/>
    <property type="match status" value="2"/>
</dbReference>
<evidence type="ECO:0000256" key="2">
    <source>
        <dbReference type="ARBA" id="ARBA00022737"/>
    </source>
</evidence>
<sequence>MNIRKRQVLRASAENVLCVVYKKNPDTADQTNPHSRRNLRSRLFAFATSLLLLIPFAAHALILDITPTSTTVNEGDGIIPGAVRLTRESSDPTGGCTVAGFISLGGTATFNADYNLGGNTLDFQVDLPAGAQSAEDPGGVVILDDAVSEQDETIIITISNTAITTFDCAAGLVINNAANTIITIQDNDTTALQAVDDTASTSTNTSVTINVLANDTGTGLSVSSLGTASNGSVVNNGDGTLTYTPNADFVGVDSFTYTITDGQSAPGTATVTIDVTATAPIINAADDTAFTVTDLAVSINVLANDTGSGISVYSVGTPSNGTAVNNSNGTITYTPNSGFEGVDSFSYTIIDTSDVTATATVTVSVGGTNVSDIPTLNNNQQAVADSLDALCSTAQSGELQAKCDAIAALPVDQQLQALDEIVPNDLAAQGSVSVEIATTQIRNIRTRLAALRKGAAGLAMNGFHLSIEGQSIPIGTLTDSVINEPRGGGASADGNPRFGMFVNGRINFGDKDASVNESGFDFDTRGITVGADYRLNDRLILGGALGVATTDSEFDNSGGKLDNRTRSISFYGNFYPSEHTYIDWIATAGRHDFETERNLSTLSTLTEGDTDGDEIAISLSGGVNFNRGSLLLNAYGRLEHIEVDIDSYQETGGGGLALQYADQTVESLTTALGARLSNVYSMAWGVLTPSVYLEWEHEFEDDERLITAAFAEDMTTAFSVVTGSADENYFNYGFGLAATLPRGKSFFFNYESVAGQDGIDNTTIDLGLRIEF</sequence>
<protein>
    <submittedName>
        <fullName evidence="6">Esterase EstP</fullName>
        <ecNumber evidence="6">3.1.1.1</ecNumber>
    </submittedName>
</protein>
<comment type="caution">
    <text evidence="6">The sequence shown here is derived from an EMBL/GenBank/DDBJ whole genome shotgun (WGS) entry which is preliminary data.</text>
</comment>
<dbReference type="AlphaFoldDB" id="A0A7Z0VNH3"/>
<dbReference type="NCBIfam" id="NF012211">
    <property type="entry name" value="tand_rpt_95"/>
    <property type="match status" value="2"/>
</dbReference>
<dbReference type="InterPro" id="IPR003644">
    <property type="entry name" value="Calx_beta"/>
</dbReference>
<keyword evidence="6" id="KW-0378">Hydrolase</keyword>
<dbReference type="PROSITE" id="PS51208">
    <property type="entry name" value="AUTOTRANSPORTER"/>
    <property type="match status" value="1"/>
</dbReference>
<organism evidence="6 7">
    <name type="scientific">Candidatus Thiodiazotropha endolucinida</name>
    <dbReference type="NCBI Taxonomy" id="1655433"/>
    <lineage>
        <taxon>Bacteria</taxon>
        <taxon>Pseudomonadati</taxon>
        <taxon>Pseudomonadota</taxon>
        <taxon>Gammaproteobacteria</taxon>
        <taxon>Chromatiales</taxon>
        <taxon>Sedimenticolaceae</taxon>
        <taxon>Candidatus Thiodiazotropha</taxon>
    </lineage>
</organism>
<keyword evidence="4" id="KW-0472">Membrane</keyword>
<dbReference type="Pfam" id="PF03160">
    <property type="entry name" value="Calx-beta"/>
    <property type="match status" value="1"/>
</dbReference>
<reference evidence="6 7" key="1">
    <citation type="submission" date="2016-06" db="EMBL/GenBank/DDBJ databases">
        <title>Genome sequence of endosymbiont of Candidatus Endolucinida thiodiazotropha.</title>
        <authorList>
            <person name="Poehlein A."/>
            <person name="Koenig S."/>
            <person name="Heiden S.E."/>
            <person name="Thuermer A."/>
            <person name="Voget S."/>
            <person name="Daniel R."/>
            <person name="Markert S."/>
            <person name="Gros O."/>
            <person name="Schweder T."/>
        </authorList>
    </citation>
    <scope>NUCLEOTIDE SEQUENCE [LARGE SCALE GENOMIC DNA]</scope>
    <source>
        <strain evidence="6 7">COS</strain>
    </source>
</reference>
<dbReference type="OrthoDB" id="5699539at2"/>
<dbReference type="GO" id="GO:0016020">
    <property type="term" value="C:membrane"/>
    <property type="evidence" value="ECO:0007669"/>
    <property type="project" value="InterPro"/>
</dbReference>
<dbReference type="EC" id="3.1.1.1" evidence="6"/>
<keyword evidence="3" id="KW-0106">Calcium</keyword>
<accession>A0A7Z0VNH3</accession>
<dbReference type="Gene3D" id="2.40.128.130">
    <property type="entry name" value="Autotransporter beta-domain"/>
    <property type="match status" value="1"/>
</dbReference>
<dbReference type="InterPro" id="IPR036709">
    <property type="entry name" value="Autotransporte_beta_dom_sf"/>
</dbReference>
<proteinExistence type="predicted"/>
<dbReference type="Pfam" id="PF03797">
    <property type="entry name" value="Autotransporter"/>
    <property type="match status" value="1"/>
</dbReference>
<gene>
    <name evidence="6" type="primary">estP</name>
    <name evidence="6" type="ORF">CODIS_12550</name>
</gene>
<evidence type="ECO:0000256" key="4">
    <source>
        <dbReference type="SAM" id="Phobius"/>
    </source>
</evidence>
<keyword evidence="2" id="KW-0677">Repeat</keyword>
<keyword evidence="4" id="KW-0812">Transmembrane</keyword>
<dbReference type="InterPro" id="IPR038081">
    <property type="entry name" value="CalX-like_sf"/>
</dbReference>
<keyword evidence="4" id="KW-1133">Transmembrane helix</keyword>
<evidence type="ECO:0000256" key="3">
    <source>
        <dbReference type="ARBA" id="ARBA00022837"/>
    </source>
</evidence>
<dbReference type="GO" id="GO:0007154">
    <property type="term" value="P:cell communication"/>
    <property type="evidence" value="ECO:0007669"/>
    <property type="project" value="InterPro"/>
</dbReference>